<keyword evidence="3" id="KW-1185">Reference proteome</keyword>
<evidence type="ECO:0000313" key="2">
    <source>
        <dbReference type="EMBL" id="KZX17464.1"/>
    </source>
</evidence>
<sequence length="319" mass="35915">MKVHDDDTWNKIENEEYTGLSVTVTPENVADALVAGKSRTLIKDVPNPVAATIAFVDKPCVHKATFCSVKSINSNESYESKHKLLNNALRNLYRDKDVYAHILLTFDTKIIAYMEWQQSESHFEIPYSINVNGEVEFGEPLEVQQEYVAKKMLEKSEKDTAIKAGRSISDSTYTKIKKAWDSLGNLINKAENERTENVIKGDKMTDNNEKEYVTKSDLENLKTEILTAVKSAQNNESTSNKEEDELTKLKKENADLKKKLESSNKSDETKNEETDPEEIKGASKSIPNHETNDQISKKSTKATVLEAMGRNSSGLTIKK</sequence>
<dbReference type="AlphaFoldDB" id="A0A166FAC1"/>
<evidence type="ECO:0000256" key="1">
    <source>
        <dbReference type="SAM" id="MobiDB-lite"/>
    </source>
</evidence>
<reference evidence="2 3" key="1">
    <citation type="submission" date="2016-04" db="EMBL/GenBank/DDBJ databases">
        <title>Genome sequence of Methanobrevibacter filiformis DSM 11501.</title>
        <authorList>
            <person name="Poehlein A."/>
            <person name="Seedorf H."/>
            <person name="Daniel R."/>
        </authorList>
    </citation>
    <scope>NUCLEOTIDE SEQUENCE [LARGE SCALE GENOMIC DNA]</scope>
    <source>
        <strain evidence="2 3">DSM 11501</strain>
    </source>
</reference>
<feature type="compositionally biased region" description="Polar residues" evidence="1">
    <location>
        <begin position="310"/>
        <end position="319"/>
    </location>
</feature>
<dbReference type="RefSeq" id="WP_066970457.1">
    <property type="nucleotide sequence ID" value="NZ_LWMT01000016.1"/>
</dbReference>
<accession>A0A166FAC1</accession>
<feature type="region of interest" description="Disordered" evidence="1">
    <location>
        <begin position="231"/>
        <end position="319"/>
    </location>
</feature>
<gene>
    <name evidence="2" type="ORF">MBFIL_01220</name>
</gene>
<dbReference type="PATRIC" id="fig|55758.3.peg.140"/>
<comment type="caution">
    <text evidence="2">The sequence shown here is derived from an EMBL/GenBank/DDBJ whole genome shotgun (WGS) entry which is preliminary data.</text>
</comment>
<dbReference type="STRING" id="55758.MBFIL_01220"/>
<proteinExistence type="predicted"/>
<name>A0A166FAC1_9EURY</name>
<protein>
    <recommendedName>
        <fullName evidence="4">Phage-like element PBSX protein XkdF domain-containing protein</fullName>
    </recommendedName>
</protein>
<evidence type="ECO:0008006" key="4">
    <source>
        <dbReference type="Google" id="ProtNLM"/>
    </source>
</evidence>
<dbReference type="EMBL" id="LWMT01000016">
    <property type="protein sequence ID" value="KZX17464.1"/>
    <property type="molecule type" value="Genomic_DNA"/>
</dbReference>
<feature type="compositionally biased region" description="Basic and acidic residues" evidence="1">
    <location>
        <begin position="246"/>
        <end position="281"/>
    </location>
</feature>
<dbReference type="Proteomes" id="UP000077066">
    <property type="component" value="Unassembled WGS sequence"/>
</dbReference>
<evidence type="ECO:0000313" key="3">
    <source>
        <dbReference type="Proteomes" id="UP000077066"/>
    </source>
</evidence>
<organism evidence="2 3">
    <name type="scientific">Methanobrevibacter filiformis</name>
    <dbReference type="NCBI Taxonomy" id="55758"/>
    <lineage>
        <taxon>Archaea</taxon>
        <taxon>Methanobacteriati</taxon>
        <taxon>Methanobacteriota</taxon>
        <taxon>Methanomada group</taxon>
        <taxon>Methanobacteria</taxon>
        <taxon>Methanobacteriales</taxon>
        <taxon>Methanobacteriaceae</taxon>
        <taxon>Methanobrevibacter</taxon>
    </lineage>
</organism>